<keyword evidence="4" id="KW-0812">Transmembrane</keyword>
<comment type="caution">
    <text evidence="6">The sequence shown here is derived from an EMBL/GenBank/DDBJ whole genome shotgun (WGS) entry which is preliminary data.</text>
</comment>
<gene>
    <name evidence="6" type="primary">ETS1</name>
    <name evidence="6" type="ORF">EVAR_29337_1</name>
</gene>
<dbReference type="SMART" id="SM00251">
    <property type="entry name" value="SAM_PNT"/>
    <property type="match status" value="1"/>
</dbReference>
<proteinExistence type="inferred from homology"/>
<dbReference type="InterPro" id="IPR003118">
    <property type="entry name" value="Pointed_dom"/>
</dbReference>
<dbReference type="CDD" id="cd08533">
    <property type="entry name" value="SAM_PNT-ETS-1_2"/>
    <property type="match status" value="1"/>
</dbReference>
<dbReference type="EMBL" id="BGZK01000568">
    <property type="protein sequence ID" value="GBP50578.1"/>
    <property type="molecule type" value="Genomic_DNA"/>
</dbReference>
<comment type="similarity">
    <text evidence="1">Belongs to the ETS family.</text>
</comment>
<evidence type="ECO:0000256" key="3">
    <source>
        <dbReference type="SAM" id="MobiDB-lite"/>
    </source>
</evidence>
<evidence type="ECO:0000256" key="4">
    <source>
        <dbReference type="SAM" id="Phobius"/>
    </source>
</evidence>
<feature type="compositionally biased region" description="Basic and acidic residues" evidence="3">
    <location>
        <begin position="477"/>
        <end position="486"/>
    </location>
</feature>
<dbReference type="Gene3D" id="1.10.150.50">
    <property type="entry name" value="Transcription Factor, Ets-1"/>
    <property type="match status" value="1"/>
</dbReference>
<dbReference type="AlphaFoldDB" id="A0A4C1WGR6"/>
<feature type="compositionally biased region" description="Polar residues" evidence="3">
    <location>
        <begin position="143"/>
        <end position="152"/>
    </location>
</feature>
<evidence type="ECO:0000313" key="7">
    <source>
        <dbReference type="Proteomes" id="UP000299102"/>
    </source>
</evidence>
<feature type="region of interest" description="Disordered" evidence="3">
    <location>
        <begin position="445"/>
        <end position="486"/>
    </location>
</feature>
<evidence type="ECO:0000256" key="1">
    <source>
        <dbReference type="ARBA" id="ARBA00005562"/>
    </source>
</evidence>
<feature type="compositionally biased region" description="Basic and acidic residues" evidence="3">
    <location>
        <begin position="115"/>
        <end position="132"/>
    </location>
</feature>
<feature type="compositionally biased region" description="Polar residues" evidence="3">
    <location>
        <begin position="445"/>
        <end position="461"/>
    </location>
</feature>
<protein>
    <submittedName>
        <fullName evidence="6">Protein C-ets-1</fullName>
    </submittedName>
</protein>
<dbReference type="SUPFAM" id="SSF47769">
    <property type="entry name" value="SAM/Pointed domain"/>
    <property type="match status" value="1"/>
</dbReference>
<dbReference type="Proteomes" id="UP000299102">
    <property type="component" value="Unassembled WGS sequence"/>
</dbReference>
<keyword evidence="2" id="KW-0238">DNA-binding</keyword>
<dbReference type="Pfam" id="PF02198">
    <property type="entry name" value="SAM_PNT"/>
    <property type="match status" value="1"/>
</dbReference>
<name>A0A4C1WGR6_EUMVA</name>
<dbReference type="GO" id="GO:0043565">
    <property type="term" value="F:sequence-specific DNA binding"/>
    <property type="evidence" value="ECO:0007669"/>
    <property type="project" value="InterPro"/>
</dbReference>
<dbReference type="OrthoDB" id="10067219at2759"/>
<keyword evidence="4" id="KW-1133">Transmembrane helix</keyword>
<feature type="domain" description="PNT" evidence="5">
    <location>
        <begin position="267"/>
        <end position="353"/>
    </location>
</feature>
<feature type="transmembrane region" description="Helical" evidence="4">
    <location>
        <begin position="225"/>
        <end position="247"/>
    </location>
</feature>
<keyword evidence="4" id="KW-0472">Membrane</keyword>
<feature type="region of interest" description="Disordered" evidence="3">
    <location>
        <begin position="115"/>
        <end position="216"/>
    </location>
</feature>
<dbReference type="FunFam" id="1.10.150.50:FF:000014">
    <property type="entry name" value="Protein c-ets-1 isoform 1"/>
    <property type="match status" value="1"/>
</dbReference>
<evidence type="ECO:0000259" key="5">
    <source>
        <dbReference type="PROSITE" id="PS51433"/>
    </source>
</evidence>
<dbReference type="InterPro" id="IPR013761">
    <property type="entry name" value="SAM/pointed_sf"/>
</dbReference>
<dbReference type="PROSITE" id="PS51433">
    <property type="entry name" value="PNT"/>
    <property type="match status" value="1"/>
</dbReference>
<keyword evidence="7" id="KW-1185">Reference proteome</keyword>
<dbReference type="STRING" id="151549.A0A4C1WGR6"/>
<feature type="compositionally biased region" description="Basic and acidic residues" evidence="3">
    <location>
        <begin position="178"/>
        <end position="187"/>
    </location>
</feature>
<evidence type="ECO:0000313" key="6">
    <source>
        <dbReference type="EMBL" id="GBP50578.1"/>
    </source>
</evidence>
<accession>A0A4C1WGR6</accession>
<sequence length="486" mass="53487">MATADNRNADKKRVLRRCNFPPGPIKTRLLIAAAVEKRLAMPADNVTRGAKHVSRRHASIVTSESFAIVFSRVEGLRAGPESGSRSRLVEIGNCAENVKVNDYSLFTLLRPRGGGEGRGEFVEGRDERDGRQSKKLTRLSRTKLGSTQSRVTNLGDPVRGGAVGRRLARGGRGGGRAVDSRTPETRCRRTSGRTRAEASSVVGKERDAADAPPPAASTLRTDTRLVILSVLILLLLQIVTHTFKYGFKISIPNSIQIWQHISKEDYGGTGLKRHMDFEQFDIIDPRQWSEAAVAAWLRWATREFSLEGVALQQFARLQGKDICAMGRDAFVARAPAFMGDILWEHLEILQKDVEKDRSLLANVPPNMYESNVCLPELPDYLPPPAHHYNNNNNTGAEVSHKCGRLWLECEGSKSETKLVTELPRDERNFSVLCLANYAFATQRGTSTSSRSVGDCSTPQNRVDTRCNESIGGGGPLKRGDGRAGGQ</sequence>
<evidence type="ECO:0000256" key="2">
    <source>
        <dbReference type="ARBA" id="ARBA00023125"/>
    </source>
</evidence>
<reference evidence="6 7" key="1">
    <citation type="journal article" date="2019" name="Commun. Biol.">
        <title>The bagworm genome reveals a unique fibroin gene that provides high tensile strength.</title>
        <authorList>
            <person name="Kono N."/>
            <person name="Nakamura H."/>
            <person name="Ohtoshi R."/>
            <person name="Tomita M."/>
            <person name="Numata K."/>
            <person name="Arakawa K."/>
        </authorList>
    </citation>
    <scope>NUCLEOTIDE SEQUENCE [LARGE SCALE GENOMIC DNA]</scope>
</reference>
<organism evidence="6 7">
    <name type="scientific">Eumeta variegata</name>
    <name type="common">Bagworm moth</name>
    <name type="synonym">Eumeta japonica</name>
    <dbReference type="NCBI Taxonomy" id="151549"/>
    <lineage>
        <taxon>Eukaryota</taxon>
        <taxon>Metazoa</taxon>
        <taxon>Ecdysozoa</taxon>
        <taxon>Arthropoda</taxon>
        <taxon>Hexapoda</taxon>
        <taxon>Insecta</taxon>
        <taxon>Pterygota</taxon>
        <taxon>Neoptera</taxon>
        <taxon>Endopterygota</taxon>
        <taxon>Lepidoptera</taxon>
        <taxon>Glossata</taxon>
        <taxon>Ditrysia</taxon>
        <taxon>Tineoidea</taxon>
        <taxon>Psychidae</taxon>
        <taxon>Oiketicinae</taxon>
        <taxon>Eumeta</taxon>
    </lineage>
</organism>